<comment type="cofactor">
    <cofactor evidence="1">
        <name>Mg(2+)</name>
        <dbReference type="ChEBI" id="CHEBI:18420"/>
    </cofactor>
</comment>
<dbReference type="Gene3D" id="1.10.600.10">
    <property type="entry name" value="Farnesyl Diphosphate Synthase"/>
    <property type="match status" value="1"/>
</dbReference>
<gene>
    <name evidence="5" type="ORF">FRX31_022881</name>
</gene>
<reference evidence="5 6" key="1">
    <citation type="submission" date="2020-06" db="EMBL/GenBank/DDBJ databases">
        <title>Transcriptomic and genomic resources for Thalictrum thalictroides and T. hernandezii: Facilitating candidate gene discovery in an emerging model plant lineage.</title>
        <authorList>
            <person name="Arias T."/>
            <person name="Riano-Pachon D.M."/>
            <person name="Di Stilio V.S."/>
        </authorList>
    </citation>
    <scope>NUCLEOTIDE SEQUENCE [LARGE SCALE GENOMIC DNA]</scope>
    <source>
        <strain evidence="6">cv. WT478/WT964</strain>
        <tissue evidence="5">Leaves</tissue>
    </source>
</reference>
<dbReference type="PANTHER" id="PTHR31225:SF252">
    <property type="entry name" value="TERPENE SYNTHASE 12-RELATED"/>
    <property type="match status" value="1"/>
</dbReference>
<evidence type="ECO:0000256" key="3">
    <source>
        <dbReference type="ARBA" id="ARBA00022842"/>
    </source>
</evidence>
<proteinExistence type="predicted"/>
<dbReference type="OrthoDB" id="1936865at2759"/>
<dbReference type="GO" id="GO:0000287">
    <property type="term" value="F:magnesium ion binding"/>
    <property type="evidence" value="ECO:0007669"/>
    <property type="project" value="InterPro"/>
</dbReference>
<keyword evidence="2" id="KW-0479">Metal-binding</keyword>
<dbReference type="GO" id="GO:0016114">
    <property type="term" value="P:terpenoid biosynthetic process"/>
    <property type="evidence" value="ECO:0007669"/>
    <property type="project" value="InterPro"/>
</dbReference>
<dbReference type="AlphaFoldDB" id="A0A7J6VT39"/>
<dbReference type="GO" id="GO:0010333">
    <property type="term" value="F:terpene synthase activity"/>
    <property type="evidence" value="ECO:0007669"/>
    <property type="project" value="InterPro"/>
</dbReference>
<accession>A0A7J6VT39</accession>
<dbReference type="SUPFAM" id="SSF48576">
    <property type="entry name" value="Terpenoid synthases"/>
    <property type="match status" value="1"/>
</dbReference>
<feature type="non-terminal residue" evidence="5">
    <location>
        <position position="225"/>
    </location>
</feature>
<dbReference type="EMBL" id="JABWDY010027879">
    <property type="protein sequence ID" value="KAF5187532.1"/>
    <property type="molecule type" value="Genomic_DNA"/>
</dbReference>
<dbReference type="Proteomes" id="UP000554482">
    <property type="component" value="Unassembled WGS sequence"/>
</dbReference>
<evidence type="ECO:0000313" key="6">
    <source>
        <dbReference type="Proteomes" id="UP000554482"/>
    </source>
</evidence>
<dbReference type="InterPro" id="IPR005630">
    <property type="entry name" value="Terpene_synthase_metal-bd"/>
</dbReference>
<evidence type="ECO:0000313" key="5">
    <source>
        <dbReference type="EMBL" id="KAF5187532.1"/>
    </source>
</evidence>
<dbReference type="InterPro" id="IPR050148">
    <property type="entry name" value="Terpene_synthase-like"/>
</dbReference>
<organism evidence="5 6">
    <name type="scientific">Thalictrum thalictroides</name>
    <name type="common">Rue-anemone</name>
    <name type="synonym">Anemone thalictroides</name>
    <dbReference type="NCBI Taxonomy" id="46969"/>
    <lineage>
        <taxon>Eukaryota</taxon>
        <taxon>Viridiplantae</taxon>
        <taxon>Streptophyta</taxon>
        <taxon>Embryophyta</taxon>
        <taxon>Tracheophyta</taxon>
        <taxon>Spermatophyta</taxon>
        <taxon>Magnoliopsida</taxon>
        <taxon>Ranunculales</taxon>
        <taxon>Ranunculaceae</taxon>
        <taxon>Thalictroideae</taxon>
        <taxon>Thalictrum</taxon>
    </lineage>
</organism>
<dbReference type="PANTHER" id="PTHR31225">
    <property type="entry name" value="OS04G0344100 PROTEIN-RELATED"/>
    <property type="match status" value="1"/>
</dbReference>
<name>A0A7J6VT39_THATH</name>
<keyword evidence="6" id="KW-1185">Reference proteome</keyword>
<keyword evidence="3" id="KW-0460">Magnesium</keyword>
<sequence length="225" mass="25634">WELGAMDALPDYMIICFLALFNTTNDIVYMKYKENGVYIFPHVKKAWADFCKAMLVEAKWSKMGYTPSLKEYLENAWVSSATTIGVVHAYFGTEQPVTDDAIESLNNKPDLLYYSAMILRLCNDLATSSAELERGDVPSAIQCQMHEGHTTEQVARKNIENLVLEMWKKLNESVYDSAFEESFIKIVVNNARTAHSIYRHGDGIGVQDHESKKRVTELLFKPFSI</sequence>
<feature type="domain" description="Terpene synthase metal-binding" evidence="4">
    <location>
        <begin position="1"/>
        <end position="169"/>
    </location>
</feature>
<comment type="caution">
    <text evidence="5">The sequence shown here is derived from an EMBL/GenBank/DDBJ whole genome shotgun (WGS) entry which is preliminary data.</text>
</comment>
<dbReference type="InterPro" id="IPR008949">
    <property type="entry name" value="Isoprenoid_synthase_dom_sf"/>
</dbReference>
<protein>
    <submittedName>
        <fullName evidence="5">Terpene synthase</fullName>
    </submittedName>
</protein>
<evidence type="ECO:0000256" key="2">
    <source>
        <dbReference type="ARBA" id="ARBA00022723"/>
    </source>
</evidence>
<evidence type="ECO:0000259" key="4">
    <source>
        <dbReference type="Pfam" id="PF03936"/>
    </source>
</evidence>
<evidence type="ECO:0000256" key="1">
    <source>
        <dbReference type="ARBA" id="ARBA00001946"/>
    </source>
</evidence>
<dbReference type="Pfam" id="PF03936">
    <property type="entry name" value="Terpene_synth_C"/>
    <property type="match status" value="1"/>
</dbReference>